<dbReference type="InterPro" id="IPR036412">
    <property type="entry name" value="HAD-like_sf"/>
</dbReference>
<dbReference type="AlphaFoldDB" id="A0A240C0A9"/>
<dbReference type="SFLD" id="SFLDG01142">
    <property type="entry name" value="C2.B.2:_Mannosyl-3-phosphoglyc"/>
    <property type="match status" value="1"/>
</dbReference>
<dbReference type="SFLD" id="SFLDG01140">
    <property type="entry name" value="C2.B:_Phosphomannomutase_and_P"/>
    <property type="match status" value="1"/>
</dbReference>
<dbReference type="GO" id="GO:0005829">
    <property type="term" value="C:cytosol"/>
    <property type="evidence" value="ECO:0007669"/>
    <property type="project" value="TreeGrafter"/>
</dbReference>
<dbReference type="GO" id="GO:0051479">
    <property type="term" value="P:mannosylglycerate biosynthetic process"/>
    <property type="evidence" value="ECO:0007669"/>
    <property type="project" value="InterPro"/>
</dbReference>
<dbReference type="STRING" id="1411141.GCA_001590885_00948"/>
<dbReference type="NCBIfam" id="TIGR01486">
    <property type="entry name" value="HAD-SF-IIB-MPGP"/>
    <property type="match status" value="1"/>
</dbReference>
<keyword evidence="6" id="KW-1185">Reference proteome</keyword>
<feature type="region of interest" description="Disordered" evidence="4">
    <location>
        <begin position="251"/>
        <end position="272"/>
    </location>
</feature>
<accession>A0A240C0A9</accession>
<dbReference type="SUPFAM" id="SSF56784">
    <property type="entry name" value="HAD-like"/>
    <property type="match status" value="1"/>
</dbReference>
<dbReference type="GeneID" id="75027575"/>
<evidence type="ECO:0000256" key="2">
    <source>
        <dbReference type="ARBA" id="ARBA00022801"/>
    </source>
</evidence>
<dbReference type="Proteomes" id="UP000215134">
    <property type="component" value="Chromosome 1"/>
</dbReference>
<name>A0A240C0A9_SERFI</name>
<dbReference type="KEGG" id="sfj:SAMEA4384070_2421"/>
<dbReference type="EC" id="3.1.3.70" evidence="5"/>
<dbReference type="PANTHER" id="PTHR10000">
    <property type="entry name" value="PHOSPHOSERINE PHOSPHATASE"/>
    <property type="match status" value="1"/>
</dbReference>
<dbReference type="NCBIfam" id="TIGR01484">
    <property type="entry name" value="HAD-SF-IIB"/>
    <property type="match status" value="1"/>
</dbReference>
<dbReference type="InterPro" id="IPR006379">
    <property type="entry name" value="HAD-SF_hydro_IIB"/>
</dbReference>
<gene>
    <name evidence="5" type="primary">yedP</name>
    <name evidence="5" type="ORF">SAMEA4384070_02421</name>
</gene>
<dbReference type="RefSeq" id="WP_061795358.1">
    <property type="nucleotide sequence ID" value="NZ_CABITV010000001.1"/>
</dbReference>
<dbReference type="Gene3D" id="3.30.980.20">
    <property type="entry name" value="Putative mannosyl-3-phosphoglycerate phosphatase, domain 2"/>
    <property type="match status" value="1"/>
</dbReference>
<dbReference type="PANTHER" id="PTHR10000:SF8">
    <property type="entry name" value="HAD SUPERFAMILY HYDROLASE-LIKE, TYPE 3"/>
    <property type="match status" value="1"/>
</dbReference>
<dbReference type="InterPro" id="IPR006381">
    <property type="entry name" value="HAD-SF-IIB-MPGP"/>
</dbReference>
<sequence>MLTPNQHLLIFTDLDGSLLDHDSYSWRAAQPWLDRLAAAQTPLIIATSKTAAEVAPLRQRLGLQQQPFIAENGAQTVFPAGWREAPLHAGATYPEICAILAALRERTGFAFQGFADADDARVAEWTGLSPAEAHLARRRAGSEPLRWSGTDEQLAAFRTLLALHDLRLTQGGRFHHVMSRQVSKGEAARRLVKRLQHRRRRPLTTLALGDGPNDISLLQACDLAVLIRGRQAKPLALPGEFPGRLYRTRRQGPQGWSEGLDHFLSNGGSDHE</sequence>
<dbReference type="OrthoDB" id="193379at2"/>
<keyword evidence="1" id="KW-0479">Metal-binding</keyword>
<dbReference type="NCBIfam" id="NF002976">
    <property type="entry name" value="PRK03669.1"/>
    <property type="match status" value="1"/>
</dbReference>
<evidence type="ECO:0000313" key="5">
    <source>
        <dbReference type="EMBL" id="SNW01370.1"/>
    </source>
</evidence>
<evidence type="ECO:0000256" key="3">
    <source>
        <dbReference type="ARBA" id="ARBA00022842"/>
    </source>
</evidence>
<dbReference type="InterPro" id="IPR023214">
    <property type="entry name" value="HAD_sf"/>
</dbReference>
<dbReference type="GO" id="GO:0050531">
    <property type="term" value="F:mannosyl-3-phosphoglycerate phosphatase activity"/>
    <property type="evidence" value="ECO:0007669"/>
    <property type="project" value="UniProtKB-EC"/>
</dbReference>
<evidence type="ECO:0000256" key="4">
    <source>
        <dbReference type="SAM" id="MobiDB-lite"/>
    </source>
</evidence>
<organism evidence="5 6">
    <name type="scientific">Serratia ficaria</name>
    <dbReference type="NCBI Taxonomy" id="61651"/>
    <lineage>
        <taxon>Bacteria</taxon>
        <taxon>Pseudomonadati</taxon>
        <taxon>Pseudomonadota</taxon>
        <taxon>Gammaproteobacteria</taxon>
        <taxon>Enterobacterales</taxon>
        <taxon>Yersiniaceae</taxon>
        <taxon>Serratia</taxon>
    </lineage>
</organism>
<reference evidence="5 6" key="1">
    <citation type="submission" date="2017-06" db="EMBL/GenBank/DDBJ databases">
        <authorList>
            <consortium name="Pathogen Informatics"/>
        </authorList>
    </citation>
    <scope>NUCLEOTIDE SEQUENCE [LARGE SCALE GENOMIC DNA]</scope>
    <source>
        <strain evidence="5 6">NCTC12148</strain>
    </source>
</reference>
<dbReference type="Pfam" id="PF08282">
    <property type="entry name" value="Hydrolase_3"/>
    <property type="match status" value="2"/>
</dbReference>
<evidence type="ECO:0000313" key="6">
    <source>
        <dbReference type="Proteomes" id="UP000215134"/>
    </source>
</evidence>
<proteinExistence type="predicted"/>
<dbReference type="SFLD" id="SFLDS00003">
    <property type="entry name" value="Haloacid_Dehalogenase"/>
    <property type="match status" value="1"/>
</dbReference>
<protein>
    <submittedName>
        <fullName evidence="5">Putative mannosyl-3-phosphoglycerate phosphatase</fullName>
        <ecNumber evidence="5">3.1.3.70</ecNumber>
    </submittedName>
</protein>
<evidence type="ECO:0000256" key="1">
    <source>
        <dbReference type="ARBA" id="ARBA00022723"/>
    </source>
</evidence>
<dbReference type="EMBL" id="LT906479">
    <property type="protein sequence ID" value="SNW01370.1"/>
    <property type="molecule type" value="Genomic_DNA"/>
</dbReference>
<dbReference type="GO" id="GO:0000287">
    <property type="term" value="F:magnesium ion binding"/>
    <property type="evidence" value="ECO:0007669"/>
    <property type="project" value="TreeGrafter"/>
</dbReference>
<dbReference type="Gene3D" id="3.40.50.1000">
    <property type="entry name" value="HAD superfamily/HAD-like"/>
    <property type="match status" value="1"/>
</dbReference>
<keyword evidence="2 5" id="KW-0378">Hydrolase</keyword>
<keyword evidence="3" id="KW-0460">Magnesium</keyword>